<dbReference type="Proteomes" id="UP000828251">
    <property type="component" value="Unassembled WGS sequence"/>
</dbReference>
<name>A0A9D4A5F3_9ROSI</name>
<proteinExistence type="predicted"/>
<comment type="caution">
    <text evidence="1">The sequence shown here is derived from an EMBL/GenBank/DDBJ whole genome shotgun (WGS) entry which is preliminary data.</text>
</comment>
<dbReference type="PANTHER" id="PTHR33116">
    <property type="entry name" value="REVERSE TRANSCRIPTASE ZINC-BINDING DOMAIN-CONTAINING PROTEIN-RELATED-RELATED"/>
    <property type="match status" value="1"/>
</dbReference>
<evidence type="ECO:0000313" key="1">
    <source>
        <dbReference type="EMBL" id="KAH1090414.1"/>
    </source>
</evidence>
<accession>A0A9D4A5F3</accession>
<evidence type="ECO:0008006" key="3">
    <source>
        <dbReference type="Google" id="ProtNLM"/>
    </source>
</evidence>
<dbReference type="EMBL" id="JAIQCV010000006">
    <property type="protein sequence ID" value="KAH1090414.1"/>
    <property type="molecule type" value="Genomic_DNA"/>
</dbReference>
<reference evidence="1 2" key="1">
    <citation type="journal article" date="2021" name="Plant Biotechnol. J.">
        <title>Multi-omics assisted identification of the key and species-specific regulatory components of drought-tolerant mechanisms in Gossypium stocksii.</title>
        <authorList>
            <person name="Yu D."/>
            <person name="Ke L."/>
            <person name="Zhang D."/>
            <person name="Wu Y."/>
            <person name="Sun Y."/>
            <person name="Mei J."/>
            <person name="Sun J."/>
            <person name="Sun Y."/>
        </authorList>
    </citation>
    <scope>NUCLEOTIDE SEQUENCE [LARGE SCALE GENOMIC DNA]</scope>
    <source>
        <strain evidence="2">cv. E1</strain>
        <tissue evidence="1">Leaf</tissue>
    </source>
</reference>
<dbReference type="AlphaFoldDB" id="A0A9D4A5F3"/>
<protein>
    <recommendedName>
        <fullName evidence="3">Reverse transcriptase</fullName>
    </recommendedName>
</protein>
<organism evidence="1 2">
    <name type="scientific">Gossypium stocksii</name>
    <dbReference type="NCBI Taxonomy" id="47602"/>
    <lineage>
        <taxon>Eukaryota</taxon>
        <taxon>Viridiplantae</taxon>
        <taxon>Streptophyta</taxon>
        <taxon>Embryophyta</taxon>
        <taxon>Tracheophyta</taxon>
        <taxon>Spermatophyta</taxon>
        <taxon>Magnoliopsida</taxon>
        <taxon>eudicotyledons</taxon>
        <taxon>Gunneridae</taxon>
        <taxon>Pentapetalae</taxon>
        <taxon>rosids</taxon>
        <taxon>malvids</taxon>
        <taxon>Malvales</taxon>
        <taxon>Malvaceae</taxon>
        <taxon>Malvoideae</taxon>
        <taxon>Gossypium</taxon>
    </lineage>
</organism>
<dbReference type="PANTHER" id="PTHR33116:SF86">
    <property type="entry name" value="REVERSE TRANSCRIPTASE DOMAIN-CONTAINING PROTEIN"/>
    <property type="match status" value="1"/>
</dbReference>
<evidence type="ECO:0000313" key="2">
    <source>
        <dbReference type="Proteomes" id="UP000828251"/>
    </source>
</evidence>
<keyword evidence="2" id="KW-1185">Reference proteome</keyword>
<gene>
    <name evidence="1" type="ORF">J1N35_017671</name>
</gene>
<sequence length="304" mass="35672">MRSLNNIQRTLDLCSSTHLVKKELDIRDELENVLDHKDLLWRQKVRCDWLRLGDRNTKFFHCRTLRRRKFNRITTLHIDNGDWCSDNDILQSKVVEFFKRLYGEDPPVLRDIPNVGFPSFNPSETTFLEAAITNEEIKRVLFDMAPLKAPRSDGFHAHFFQSQWDIIGNDVFQLDQTRLLDNILTQFCEISGHKISVRKNNIFFSKNTEVDVCIQFSQLFEFQEVWNLGTYLGVHVLHDRVTKSTLSFIVDKVRKKLQSWDGRKLSIVERITLAQSVLLSIPNYFMQSLLISKGVNADIERLVR</sequence>
<dbReference type="OrthoDB" id="1002559at2759"/>